<evidence type="ECO:0000313" key="2">
    <source>
        <dbReference type="EMBL" id="RWQ96765.1"/>
    </source>
</evidence>
<dbReference type="EMBL" id="RCNU01000003">
    <property type="protein sequence ID" value="RWQ96765.1"/>
    <property type="molecule type" value="Genomic_DNA"/>
</dbReference>
<name>A0A443HY52_BYSSP</name>
<proteinExistence type="predicted"/>
<keyword evidence="3" id="KW-1185">Reference proteome</keyword>
<dbReference type="VEuPathDB" id="FungiDB:C8Q69DRAFT_505645"/>
<protein>
    <submittedName>
        <fullName evidence="2">Uncharacterized protein</fullName>
    </submittedName>
</protein>
<reference evidence="2 3" key="1">
    <citation type="journal article" date="2018" name="Front. Microbiol.">
        <title>Genomic and genetic insights into a cosmopolitan fungus, Paecilomyces variotii (Eurotiales).</title>
        <authorList>
            <person name="Urquhart A.S."/>
            <person name="Mondo S.J."/>
            <person name="Makela M.R."/>
            <person name="Hane J.K."/>
            <person name="Wiebenga A."/>
            <person name="He G."/>
            <person name="Mihaltcheva S."/>
            <person name="Pangilinan J."/>
            <person name="Lipzen A."/>
            <person name="Barry K."/>
            <person name="de Vries R.P."/>
            <person name="Grigoriev I.V."/>
            <person name="Idnurm A."/>
        </authorList>
    </citation>
    <scope>NUCLEOTIDE SEQUENCE [LARGE SCALE GENOMIC DNA]</scope>
    <source>
        <strain evidence="2 3">CBS 101075</strain>
    </source>
</reference>
<dbReference type="Proteomes" id="UP000283841">
    <property type="component" value="Unassembled WGS sequence"/>
</dbReference>
<comment type="caution">
    <text evidence="2">The sequence shown here is derived from an EMBL/GenBank/DDBJ whole genome shotgun (WGS) entry which is preliminary data.</text>
</comment>
<feature type="compositionally biased region" description="Polar residues" evidence="1">
    <location>
        <begin position="8"/>
        <end position="18"/>
    </location>
</feature>
<sequence>MRRDRGASRTQALSSRTPPQAAARRDRTALTCSKHPRRPKIHRDKPILFAISAMISGMANEEFHFNAVTKDPHKSIRHDPCGSRNRDDLEKGLGVVTACQLPIGVPGNDAMTSGSQPT</sequence>
<organism evidence="2 3">
    <name type="scientific">Byssochlamys spectabilis</name>
    <name type="common">Paecilomyces variotii</name>
    <dbReference type="NCBI Taxonomy" id="264951"/>
    <lineage>
        <taxon>Eukaryota</taxon>
        <taxon>Fungi</taxon>
        <taxon>Dikarya</taxon>
        <taxon>Ascomycota</taxon>
        <taxon>Pezizomycotina</taxon>
        <taxon>Eurotiomycetes</taxon>
        <taxon>Eurotiomycetidae</taxon>
        <taxon>Eurotiales</taxon>
        <taxon>Thermoascaceae</taxon>
        <taxon>Paecilomyces</taxon>
    </lineage>
</organism>
<dbReference type="AlphaFoldDB" id="A0A443HY52"/>
<gene>
    <name evidence="2" type="ORF">C8Q69DRAFT_505645</name>
</gene>
<accession>A0A443HY52</accession>
<dbReference type="RefSeq" id="XP_028486410.1">
    <property type="nucleotide sequence ID" value="XM_028632727.1"/>
</dbReference>
<feature type="region of interest" description="Disordered" evidence="1">
    <location>
        <begin position="1"/>
        <end position="30"/>
    </location>
</feature>
<evidence type="ECO:0000313" key="3">
    <source>
        <dbReference type="Proteomes" id="UP000283841"/>
    </source>
</evidence>
<dbReference type="GeneID" id="39602004"/>
<evidence type="ECO:0000256" key="1">
    <source>
        <dbReference type="SAM" id="MobiDB-lite"/>
    </source>
</evidence>